<keyword evidence="4" id="KW-0130">Cell adhesion</keyword>
<evidence type="ECO:0000256" key="3">
    <source>
        <dbReference type="ARBA" id="ARBA00022729"/>
    </source>
</evidence>
<protein>
    <recommendedName>
        <fullName evidence="13">Podocalyxin-like protein 2</fullName>
    </recommendedName>
</protein>
<feature type="region of interest" description="Disordered" evidence="8">
    <location>
        <begin position="620"/>
        <end position="679"/>
    </location>
</feature>
<dbReference type="AlphaFoldDB" id="A0A673YMK1"/>
<feature type="chain" id="PRO_5025527998" description="Podocalyxin-like protein 2" evidence="10">
    <location>
        <begin position="23"/>
        <end position="679"/>
    </location>
</feature>
<dbReference type="GeneTree" id="ENSGT00730000111323"/>
<evidence type="ECO:0000256" key="6">
    <source>
        <dbReference type="ARBA" id="ARBA00023136"/>
    </source>
</evidence>
<dbReference type="PANTHER" id="PTHR15594">
    <property type="entry name" value="PODOCALYXIN-LIKE PROTEIN 2"/>
    <property type="match status" value="1"/>
</dbReference>
<dbReference type="InterPro" id="IPR013836">
    <property type="entry name" value="CD34/Podocalyxin"/>
</dbReference>
<feature type="compositionally biased region" description="Low complexity" evidence="8">
    <location>
        <begin position="172"/>
        <end position="195"/>
    </location>
</feature>
<dbReference type="InParanoid" id="A0A673YMK1"/>
<feature type="region of interest" description="Disordered" evidence="8">
    <location>
        <begin position="392"/>
        <end position="423"/>
    </location>
</feature>
<keyword evidence="6 9" id="KW-0472">Membrane</keyword>
<evidence type="ECO:0000256" key="1">
    <source>
        <dbReference type="ARBA" id="ARBA00004479"/>
    </source>
</evidence>
<evidence type="ECO:0008006" key="13">
    <source>
        <dbReference type="Google" id="ProtNLM"/>
    </source>
</evidence>
<feature type="compositionally biased region" description="Low complexity" evidence="8">
    <location>
        <begin position="203"/>
        <end position="238"/>
    </location>
</feature>
<feature type="compositionally biased region" description="Polar residues" evidence="8">
    <location>
        <begin position="106"/>
        <end position="127"/>
    </location>
</feature>
<evidence type="ECO:0000256" key="9">
    <source>
        <dbReference type="SAM" id="Phobius"/>
    </source>
</evidence>
<dbReference type="Proteomes" id="UP000472277">
    <property type="component" value="Chromosome 14"/>
</dbReference>
<feature type="compositionally biased region" description="Basic and acidic residues" evidence="8">
    <location>
        <begin position="666"/>
        <end position="679"/>
    </location>
</feature>
<feature type="compositionally biased region" description="Polar residues" evidence="8">
    <location>
        <begin position="63"/>
        <end position="81"/>
    </location>
</feature>
<feature type="compositionally biased region" description="Gly residues" evidence="8">
    <location>
        <begin position="647"/>
        <end position="656"/>
    </location>
</feature>
<comment type="subcellular location">
    <subcellularLocation>
        <location evidence="1">Membrane</location>
        <topology evidence="1">Single-pass type I membrane protein</topology>
    </subcellularLocation>
</comment>
<accession>A0A673YMK1</accession>
<keyword evidence="2 9" id="KW-0812">Transmembrane</keyword>
<dbReference type="Ensembl" id="ENSSTUT00000037287.1">
    <property type="protein sequence ID" value="ENSSTUP00000035672.1"/>
    <property type="gene ID" value="ENSSTUG00000015217.1"/>
</dbReference>
<reference evidence="11" key="1">
    <citation type="submission" date="2025-08" db="UniProtKB">
        <authorList>
            <consortium name="Ensembl"/>
        </authorList>
    </citation>
    <scope>IDENTIFICATION</scope>
</reference>
<organism evidence="11 12">
    <name type="scientific">Salmo trutta</name>
    <name type="common">Brown trout</name>
    <dbReference type="NCBI Taxonomy" id="8032"/>
    <lineage>
        <taxon>Eukaryota</taxon>
        <taxon>Metazoa</taxon>
        <taxon>Chordata</taxon>
        <taxon>Craniata</taxon>
        <taxon>Vertebrata</taxon>
        <taxon>Euteleostomi</taxon>
        <taxon>Actinopterygii</taxon>
        <taxon>Neopterygii</taxon>
        <taxon>Teleostei</taxon>
        <taxon>Protacanthopterygii</taxon>
        <taxon>Salmoniformes</taxon>
        <taxon>Salmonidae</taxon>
        <taxon>Salmoninae</taxon>
        <taxon>Salmo</taxon>
    </lineage>
</organism>
<dbReference type="PANTHER" id="PTHR15594:SF1">
    <property type="entry name" value="PODOCALYXIN-LIKE PROTEIN 2"/>
    <property type="match status" value="1"/>
</dbReference>
<evidence type="ECO:0000256" key="10">
    <source>
        <dbReference type="SAM" id="SignalP"/>
    </source>
</evidence>
<feature type="signal peptide" evidence="10">
    <location>
        <begin position="1"/>
        <end position="22"/>
    </location>
</feature>
<feature type="transmembrane region" description="Helical" evidence="9">
    <location>
        <begin position="569"/>
        <end position="593"/>
    </location>
</feature>
<feature type="compositionally biased region" description="Acidic residues" evidence="8">
    <location>
        <begin position="326"/>
        <end position="339"/>
    </location>
</feature>
<evidence type="ECO:0000256" key="8">
    <source>
        <dbReference type="SAM" id="MobiDB-lite"/>
    </source>
</evidence>
<evidence type="ECO:0000256" key="7">
    <source>
        <dbReference type="ARBA" id="ARBA00023180"/>
    </source>
</evidence>
<evidence type="ECO:0000313" key="12">
    <source>
        <dbReference type="Proteomes" id="UP000472277"/>
    </source>
</evidence>
<evidence type="ECO:0000256" key="2">
    <source>
        <dbReference type="ARBA" id="ARBA00022692"/>
    </source>
</evidence>
<dbReference type="PROSITE" id="PS51257">
    <property type="entry name" value="PROKAR_LIPOPROTEIN"/>
    <property type="match status" value="1"/>
</dbReference>
<reference evidence="11" key="2">
    <citation type="submission" date="2025-09" db="UniProtKB">
        <authorList>
            <consortium name="Ensembl"/>
        </authorList>
    </citation>
    <scope>IDENTIFICATION</scope>
</reference>
<dbReference type="GO" id="GO:0050901">
    <property type="term" value="P:leukocyte tethering or rolling"/>
    <property type="evidence" value="ECO:0007669"/>
    <property type="project" value="TreeGrafter"/>
</dbReference>
<feature type="compositionally biased region" description="Acidic residues" evidence="8">
    <location>
        <begin position="274"/>
        <end position="289"/>
    </location>
</feature>
<proteinExistence type="predicted"/>
<evidence type="ECO:0000256" key="5">
    <source>
        <dbReference type="ARBA" id="ARBA00022989"/>
    </source>
</evidence>
<feature type="compositionally biased region" description="Basic and acidic residues" evidence="8">
    <location>
        <begin position="141"/>
        <end position="156"/>
    </location>
</feature>
<evidence type="ECO:0000256" key="4">
    <source>
        <dbReference type="ARBA" id="ARBA00022889"/>
    </source>
</evidence>
<name>A0A673YMK1_SALTR</name>
<dbReference type="GO" id="GO:0005886">
    <property type="term" value="C:plasma membrane"/>
    <property type="evidence" value="ECO:0007669"/>
    <property type="project" value="UniProtKB-ARBA"/>
</dbReference>
<keyword evidence="7" id="KW-0325">Glycoprotein</keyword>
<keyword evidence="3 10" id="KW-0732">Signal</keyword>
<feature type="region of interest" description="Disordered" evidence="8">
    <location>
        <begin position="58"/>
        <end position="86"/>
    </location>
</feature>
<keyword evidence="5 9" id="KW-1133">Transmembrane helix</keyword>
<dbReference type="Pfam" id="PF06365">
    <property type="entry name" value="CD34_antigen"/>
    <property type="match status" value="1"/>
</dbReference>
<sequence>MAGLLRPLLFGSTLLFLLSCDALLSDGPPTLLSTSQPSQPSPLSLMDLDQDVEEQPEMMTVPGSPTTVPGLTSQGQESSGLFNDDNKPLQSSVHLWDDVRDQVNTTGLDSKSLRGYSQTLSQTSTSPMEEPRKGNHTSLDAVEKQERELWETERESSGVPLGAGYSQRQGLPTTTSNTSNTTTSNTSNTTTTTPNNPTPTTPTPNTTTSNTSNTTTPTPNNPTPTTTPNTPNTPTTNTAAADPLVPVESTTLDPQYVPVYGGSQSTPEDKVEVEIADEEEEEEEEEEERESSTPEPDASTSRPTLPEVGVFPSLAPLQSDNTHTEDQEEEEVVEEEEEAVVLGGPSSDSGRAGRGGEISPLTTVPFASLPPTVDFTEDSWDQLEDEKMIAGKEIQEKEQRQQQERRKEEERRNEEEEQKVRHGGTELLTETELLHGAHYSQGIQQVICVDWSDLAGKGYVILNMSDNVNCDDFRVESGDRLLELLETAFSRKMNSPQGSWLISLSKPTRQDHQLLITLASEHGVIATKDMLSMLGEIRRGLHEIGIQNYSSANTCHSRPSQMRSDYGKLFVVLVIIGSVCVVIIASGLIYIFWQRRLPKIKTMTRGEEFHFVENGCHDNPTLDVTSDGGGQPDMQEKKHRHTNGLTAGSGGEGGSSGWQVLVNKPGGKEEDNMEEDTHL</sequence>
<feature type="region of interest" description="Disordered" evidence="8">
    <location>
        <begin position="106"/>
        <end position="373"/>
    </location>
</feature>
<keyword evidence="12" id="KW-1185">Reference proteome</keyword>
<evidence type="ECO:0000313" key="11">
    <source>
        <dbReference type="Ensembl" id="ENSSTUP00000035672.1"/>
    </source>
</evidence>
<dbReference type="InterPro" id="IPR042397">
    <property type="entry name" value="PODXL2"/>
</dbReference>